<dbReference type="InterPro" id="IPR003439">
    <property type="entry name" value="ABC_transporter-like_ATP-bd"/>
</dbReference>
<feature type="domain" description="ABC transporter" evidence="6">
    <location>
        <begin position="2"/>
        <end position="219"/>
    </location>
</feature>
<dbReference type="InterPro" id="IPR017871">
    <property type="entry name" value="ABC_transporter-like_CS"/>
</dbReference>
<dbReference type="PANTHER" id="PTHR43166">
    <property type="entry name" value="AMINO ACID IMPORT ATP-BINDING PROTEIN"/>
    <property type="match status" value="1"/>
</dbReference>
<evidence type="ECO:0000256" key="5">
    <source>
        <dbReference type="ARBA" id="ARBA00022840"/>
    </source>
</evidence>
<evidence type="ECO:0000256" key="4">
    <source>
        <dbReference type="ARBA" id="ARBA00022741"/>
    </source>
</evidence>
<sequence>MLTIANACKQFGFSPVLNNINLQVEKHTILGLSGPSGSGKSTLLRCIQKLEHLDSGAIHVEGSSGFMFQDFQLFPHMTVLKNLTYAPGLHNKTQNHQAHAMTLLETLGIADKAGEYPFQLSGGQKQRVALARSLMMQPAVLLCDEPTSGLDSIMIEEVIMLLKKVNTMGVTMIIASHDLAFLTQVTDRLVVLKNGRLIADIKPGELEHPIHYVKQTLAGVDYEASN</sequence>
<dbReference type="InterPro" id="IPR027417">
    <property type="entry name" value="P-loop_NTPase"/>
</dbReference>
<dbReference type="PROSITE" id="PS00211">
    <property type="entry name" value="ABC_TRANSPORTER_1"/>
    <property type="match status" value="1"/>
</dbReference>
<keyword evidence="4" id="KW-0547">Nucleotide-binding</keyword>
<keyword evidence="8" id="KW-1185">Reference proteome</keyword>
<accession>A0ABS1WDY7</accession>
<proteinExistence type="inferred from homology"/>
<dbReference type="PROSITE" id="PS50893">
    <property type="entry name" value="ABC_TRANSPORTER_2"/>
    <property type="match status" value="1"/>
</dbReference>
<organism evidence="7 8">
    <name type="scientific">Legionella bononiensis</name>
    <dbReference type="NCBI Taxonomy" id="2793102"/>
    <lineage>
        <taxon>Bacteria</taxon>
        <taxon>Pseudomonadati</taxon>
        <taxon>Pseudomonadota</taxon>
        <taxon>Gammaproteobacteria</taxon>
        <taxon>Legionellales</taxon>
        <taxon>Legionellaceae</taxon>
        <taxon>Legionella</taxon>
    </lineage>
</organism>
<evidence type="ECO:0000256" key="2">
    <source>
        <dbReference type="ARBA" id="ARBA00005417"/>
    </source>
</evidence>
<name>A0ABS1WDY7_9GAMM</name>
<keyword evidence="5 7" id="KW-0067">ATP-binding</keyword>
<dbReference type="SUPFAM" id="SSF52540">
    <property type="entry name" value="P-loop containing nucleoside triphosphate hydrolases"/>
    <property type="match status" value="1"/>
</dbReference>
<dbReference type="Proteomes" id="UP000809910">
    <property type="component" value="Unassembled WGS sequence"/>
</dbReference>
<dbReference type="PANTHER" id="PTHR43166:SF4">
    <property type="entry name" value="PHOSPHONATES IMPORT ATP-BINDING PROTEIN PHNC"/>
    <property type="match status" value="1"/>
</dbReference>
<gene>
    <name evidence="7" type="ORF">I5282_13035</name>
</gene>
<evidence type="ECO:0000313" key="7">
    <source>
        <dbReference type="EMBL" id="MBL7527490.1"/>
    </source>
</evidence>
<dbReference type="SMART" id="SM00382">
    <property type="entry name" value="AAA"/>
    <property type="match status" value="1"/>
</dbReference>
<dbReference type="GO" id="GO:0005524">
    <property type="term" value="F:ATP binding"/>
    <property type="evidence" value="ECO:0007669"/>
    <property type="project" value="UniProtKB-KW"/>
</dbReference>
<reference evidence="7 8" key="1">
    <citation type="submission" date="2020-12" db="EMBL/GenBank/DDBJ databases">
        <title>WGS of Legionella: environmental sample.</title>
        <authorList>
            <person name="Cristino S."/>
            <person name="Girolamini L."/>
            <person name="Salaris S."/>
            <person name="Pascale M.R."/>
            <person name="Mazzotta M."/>
            <person name="Orsini M."/>
            <person name="Grottola A."/>
        </authorList>
    </citation>
    <scope>NUCLEOTIDE SEQUENCE [LARGE SCALE GENOMIC DNA]</scope>
    <source>
        <strain evidence="7 8">30cs62</strain>
    </source>
</reference>
<keyword evidence="3" id="KW-0813">Transport</keyword>
<dbReference type="Pfam" id="PF00005">
    <property type="entry name" value="ABC_tran"/>
    <property type="match status" value="1"/>
</dbReference>
<dbReference type="InterPro" id="IPR003593">
    <property type="entry name" value="AAA+_ATPase"/>
</dbReference>
<dbReference type="InterPro" id="IPR050086">
    <property type="entry name" value="MetN_ABC_transporter-like"/>
</dbReference>
<dbReference type="RefSeq" id="WP_203112981.1">
    <property type="nucleotide sequence ID" value="NZ_JADOBG010000022.1"/>
</dbReference>
<evidence type="ECO:0000256" key="3">
    <source>
        <dbReference type="ARBA" id="ARBA00022448"/>
    </source>
</evidence>
<evidence type="ECO:0000259" key="6">
    <source>
        <dbReference type="PROSITE" id="PS50893"/>
    </source>
</evidence>
<evidence type="ECO:0000313" key="8">
    <source>
        <dbReference type="Proteomes" id="UP000809910"/>
    </source>
</evidence>
<evidence type="ECO:0000256" key="1">
    <source>
        <dbReference type="ARBA" id="ARBA00004417"/>
    </source>
</evidence>
<dbReference type="Gene3D" id="3.40.50.300">
    <property type="entry name" value="P-loop containing nucleotide triphosphate hydrolases"/>
    <property type="match status" value="1"/>
</dbReference>
<comment type="caution">
    <text evidence="7">The sequence shown here is derived from an EMBL/GenBank/DDBJ whole genome shotgun (WGS) entry which is preliminary data.</text>
</comment>
<protein>
    <submittedName>
        <fullName evidence="7">Amino acid ABC transporter ATP-binding protein</fullName>
    </submittedName>
</protein>
<dbReference type="EMBL" id="JADWVN010000026">
    <property type="protein sequence ID" value="MBL7527490.1"/>
    <property type="molecule type" value="Genomic_DNA"/>
</dbReference>
<comment type="subcellular location">
    <subcellularLocation>
        <location evidence="1">Cell inner membrane</location>
        <topology evidence="1">Peripheral membrane protein</topology>
    </subcellularLocation>
</comment>
<comment type="similarity">
    <text evidence="2">Belongs to the ABC transporter superfamily.</text>
</comment>